<feature type="transmembrane region" description="Helical" evidence="1">
    <location>
        <begin position="38"/>
        <end position="62"/>
    </location>
</feature>
<feature type="transmembrane region" description="Helical" evidence="1">
    <location>
        <begin position="129"/>
        <end position="150"/>
    </location>
</feature>
<evidence type="ECO:0000313" key="3">
    <source>
        <dbReference type="Proteomes" id="UP001295794"/>
    </source>
</evidence>
<keyword evidence="3" id="KW-1185">Reference proteome</keyword>
<feature type="transmembrane region" description="Helical" evidence="1">
    <location>
        <begin position="82"/>
        <end position="109"/>
    </location>
</feature>
<reference evidence="2" key="1">
    <citation type="submission" date="2023-11" db="EMBL/GenBank/DDBJ databases">
        <authorList>
            <person name="De Vega J J."/>
            <person name="De Vega J J."/>
        </authorList>
    </citation>
    <scope>NUCLEOTIDE SEQUENCE</scope>
</reference>
<organism evidence="2 3">
    <name type="scientific">Mycena citricolor</name>
    <dbReference type="NCBI Taxonomy" id="2018698"/>
    <lineage>
        <taxon>Eukaryota</taxon>
        <taxon>Fungi</taxon>
        <taxon>Dikarya</taxon>
        <taxon>Basidiomycota</taxon>
        <taxon>Agaricomycotina</taxon>
        <taxon>Agaricomycetes</taxon>
        <taxon>Agaricomycetidae</taxon>
        <taxon>Agaricales</taxon>
        <taxon>Marasmiineae</taxon>
        <taxon>Mycenaceae</taxon>
        <taxon>Mycena</taxon>
    </lineage>
</organism>
<keyword evidence="1" id="KW-0472">Membrane</keyword>
<dbReference type="AlphaFoldDB" id="A0AAD2H3Q2"/>
<evidence type="ECO:0000256" key="1">
    <source>
        <dbReference type="SAM" id="Phobius"/>
    </source>
</evidence>
<feature type="transmembrane region" description="Helical" evidence="1">
    <location>
        <begin position="192"/>
        <end position="214"/>
    </location>
</feature>
<feature type="transmembrane region" description="Helical" evidence="1">
    <location>
        <begin position="162"/>
        <end position="180"/>
    </location>
</feature>
<dbReference type="EMBL" id="CAVNYO010000138">
    <property type="protein sequence ID" value="CAK5268858.1"/>
    <property type="molecule type" value="Genomic_DNA"/>
</dbReference>
<feature type="transmembrane region" description="Helical" evidence="1">
    <location>
        <begin position="418"/>
        <end position="436"/>
    </location>
</feature>
<sequence length="551" mass="62397">MRGKNPDVEDVISRQEHILSSLPILVWMAPFDSDTEHLVGLFFGSILYGILTTTFLPSLASLLFKQEKRFELRPRKDIKIPVLLATIIMFLVSTCVAVFSVQTVIEGFVRYNGPGGPLQFFKDVSGWKYWATALSDGFQISVGDALLIYRCYVLHDRNWKKIVVPLISWFMIFGIGLMILSPARSFNDPSIVPLISVAMVLTFITSVSTTFLIIRRLCSVKPEVGSAPTHFLTRVAAIFFESGLIYTIPLVASLAVYLSKSHFEWTVSICMTHIVPITWNILLIRVKGTKSTKMRMRETAAGIQFLFTHALSRYERGHVIAFDTYSHRPPQLFEKPLPLRSQGYALTARLGKFYPHWMQSLIDQIGHFYRARLWHPIRKFSISCSNDYKTSLTEDKNIFSSLPLLVLMAPFERHTERLVGLFFGSILYVLIIRRLYSVKPEFSSAPTHFLTRVAAIFLETGLIYTLALVASLAVYLSKCHFEWTISVCMTHIIPITWNMLLIRVNGVRSHANPEIAADEPDEKASVGDNGWDPIFIHARPPAPRVGSCDSV</sequence>
<gene>
    <name evidence="2" type="ORF">MYCIT1_LOCUS12153</name>
</gene>
<proteinExistence type="predicted"/>
<accession>A0AAD2H3Q2</accession>
<dbReference type="Proteomes" id="UP001295794">
    <property type="component" value="Unassembled WGS sequence"/>
</dbReference>
<name>A0AAD2H3Q2_9AGAR</name>
<feature type="transmembrane region" description="Helical" evidence="1">
    <location>
        <begin position="235"/>
        <end position="259"/>
    </location>
</feature>
<feature type="transmembrane region" description="Helical" evidence="1">
    <location>
        <begin position="265"/>
        <end position="286"/>
    </location>
</feature>
<comment type="caution">
    <text evidence="2">The sequence shown here is derived from an EMBL/GenBank/DDBJ whole genome shotgun (WGS) entry which is preliminary data.</text>
</comment>
<evidence type="ECO:0000313" key="2">
    <source>
        <dbReference type="EMBL" id="CAK5268858.1"/>
    </source>
</evidence>
<keyword evidence="1" id="KW-0812">Transmembrane</keyword>
<protein>
    <submittedName>
        <fullName evidence="2">Uncharacterized protein</fullName>
    </submittedName>
</protein>
<keyword evidence="1" id="KW-1133">Transmembrane helix</keyword>
<feature type="transmembrane region" description="Helical" evidence="1">
    <location>
        <begin position="456"/>
        <end position="476"/>
    </location>
</feature>